<organism evidence="6 7">
    <name type="scientific">Kribbella kalugense</name>
    <dbReference type="NCBI Taxonomy" id="2512221"/>
    <lineage>
        <taxon>Bacteria</taxon>
        <taxon>Bacillati</taxon>
        <taxon>Actinomycetota</taxon>
        <taxon>Actinomycetes</taxon>
        <taxon>Propionibacteriales</taxon>
        <taxon>Kribbellaceae</taxon>
        <taxon>Kribbella</taxon>
    </lineage>
</organism>
<dbReference type="InterPro" id="IPR051321">
    <property type="entry name" value="PHA/PHB_synthase"/>
</dbReference>
<proteinExistence type="predicted"/>
<dbReference type="GO" id="GO:0042619">
    <property type="term" value="P:poly-hydroxybutyrate biosynthetic process"/>
    <property type="evidence" value="ECO:0007669"/>
    <property type="project" value="InterPro"/>
</dbReference>
<evidence type="ECO:0000256" key="1">
    <source>
        <dbReference type="ARBA" id="ARBA00022679"/>
    </source>
</evidence>
<keyword evidence="1" id="KW-0808">Transferase</keyword>
<evidence type="ECO:0000256" key="2">
    <source>
        <dbReference type="ARBA" id="ARBA00023315"/>
    </source>
</evidence>
<dbReference type="Pfam" id="PF00561">
    <property type="entry name" value="Abhydrolase_1"/>
    <property type="match status" value="1"/>
</dbReference>
<dbReference type="GO" id="GO:0016746">
    <property type="term" value="F:acyltransferase activity"/>
    <property type="evidence" value="ECO:0007669"/>
    <property type="project" value="UniProtKB-KW"/>
</dbReference>
<dbReference type="SUPFAM" id="SSF53474">
    <property type="entry name" value="alpha/beta-Hydrolases"/>
    <property type="match status" value="1"/>
</dbReference>
<dbReference type="Proteomes" id="UP000295447">
    <property type="component" value="Unassembled WGS sequence"/>
</dbReference>
<feature type="chain" id="PRO_5020622187" evidence="3">
    <location>
        <begin position="26"/>
        <end position="706"/>
    </location>
</feature>
<dbReference type="RefSeq" id="WP_202874371.1">
    <property type="nucleotide sequence ID" value="NZ_SODF01000001.1"/>
</dbReference>
<evidence type="ECO:0000256" key="3">
    <source>
        <dbReference type="SAM" id="SignalP"/>
    </source>
</evidence>
<dbReference type="PANTHER" id="PTHR36837:SF5">
    <property type="entry name" value="POLY-3-HYDROXYBUTYRATE SYNTHASE"/>
    <property type="match status" value="1"/>
</dbReference>
<dbReference type="AlphaFoldDB" id="A0A4R7ZV18"/>
<dbReference type="Pfam" id="PF07167">
    <property type="entry name" value="PhaC_N"/>
    <property type="match status" value="1"/>
</dbReference>
<dbReference type="InterPro" id="IPR029058">
    <property type="entry name" value="AB_hydrolase_fold"/>
</dbReference>
<dbReference type="InterPro" id="IPR000073">
    <property type="entry name" value="AB_hydrolase_1"/>
</dbReference>
<gene>
    <name evidence="6" type="ORF">EV650_0750</name>
</gene>
<feature type="domain" description="AB hydrolase-1" evidence="4">
    <location>
        <begin position="396"/>
        <end position="637"/>
    </location>
</feature>
<keyword evidence="2" id="KW-0012">Acyltransferase</keyword>
<evidence type="ECO:0000259" key="4">
    <source>
        <dbReference type="Pfam" id="PF00561"/>
    </source>
</evidence>
<protein>
    <submittedName>
        <fullName evidence="6">Polyhydroxyalkanoate synthase</fullName>
    </submittedName>
</protein>
<evidence type="ECO:0000313" key="6">
    <source>
        <dbReference type="EMBL" id="TDW21919.1"/>
    </source>
</evidence>
<name>A0A4R7ZV18_9ACTN</name>
<dbReference type="PANTHER" id="PTHR36837">
    <property type="entry name" value="POLY(3-HYDROXYALKANOATE) POLYMERASE SUBUNIT PHAC"/>
    <property type="match status" value="1"/>
</dbReference>
<dbReference type="InterPro" id="IPR010941">
    <property type="entry name" value="PhaC_N"/>
</dbReference>
<dbReference type="EMBL" id="SODF01000001">
    <property type="protein sequence ID" value="TDW21919.1"/>
    <property type="molecule type" value="Genomic_DNA"/>
</dbReference>
<feature type="signal peptide" evidence="3">
    <location>
        <begin position="1"/>
        <end position="25"/>
    </location>
</feature>
<accession>A0A4R7ZV18</accession>
<feature type="domain" description="Poly-beta-hydroxybutyrate polymerase N-terminal" evidence="5">
    <location>
        <begin position="225"/>
        <end position="393"/>
    </location>
</feature>
<evidence type="ECO:0000259" key="5">
    <source>
        <dbReference type="Pfam" id="PF07167"/>
    </source>
</evidence>
<dbReference type="Gene3D" id="1.50.10.100">
    <property type="entry name" value="Chondroitin AC/alginate lyase"/>
    <property type="match status" value="1"/>
</dbReference>
<sequence length="706" mass="74978">MRVTSMAGVAVGIAVLMLGAGTATGAVSTPGLQIVPAPEGPDQAQFVPGDSNVVPATAPPATDIGTKKIQSLAAPFYACSGFSGIEKTNPVANLYADKFQWGPYAAVKVGNGGGNINWAANPYKNASWYMWFHSLRWLGQGIVAASNGDLTALTRVNTIAYDWYRDNPYSWKAKALVATLSRSATRPAGLAAAAVTFAGRLSKLGPATAAVVFANGAPENGGATDRRFADAAWSSNPAYFALREIYLAACQWGEDVLAVGSDDPAVEAKAALAGQLLADALAPTNFLLTNPAALRRAAETGGWSLVKGATNLVGDVLTNGGKPRQVDSSSFEVGRNLAATPGKVVFRNDLIELIQYTPQTESVHAVPLLAVPPWINKYYVMDLAPGRSFLEWAVQHERTVFVMSYRNADASMNGVTMDDYLSRGPCAALDVITDITASSTVDLVGLCIGGAMTAMTAAYLAQSEPDRVGTVTLLNTLLDYREPGALGVFTDEASIARLEEQMARSGFLDGEKMAGTFDVLRPNQLIFNYVVSNWLLGQTPPAFDILVWNADSTRIPATLHSAYLRSLYVENLLASGQLELGGCRLNLGDITNDAYVVGAVNDHIVPWTASYEATQLLGGDVRYVLSSGGHIAGIVNPPGPKAWFEVAAENPTDPADWRVAAEQHPGTWWTDWDAWAAERAGPMVAPPEPSAEHPPLCDAPGEYIRL</sequence>
<reference evidence="6 7" key="1">
    <citation type="submission" date="2019-03" db="EMBL/GenBank/DDBJ databases">
        <title>Genomic Encyclopedia of Type Strains, Phase III (KMG-III): the genomes of soil and plant-associated and newly described type strains.</title>
        <authorList>
            <person name="Whitman W."/>
        </authorList>
    </citation>
    <scope>NUCLEOTIDE SEQUENCE [LARGE SCALE GENOMIC DNA]</scope>
    <source>
        <strain evidence="6 7">VKM Ac-2570</strain>
    </source>
</reference>
<keyword evidence="7" id="KW-1185">Reference proteome</keyword>
<dbReference type="Gene3D" id="3.40.50.1820">
    <property type="entry name" value="alpha/beta hydrolase"/>
    <property type="match status" value="1"/>
</dbReference>
<dbReference type="InterPro" id="IPR008929">
    <property type="entry name" value="Chondroitin_lyas"/>
</dbReference>
<keyword evidence="3" id="KW-0732">Signal</keyword>
<evidence type="ECO:0000313" key="7">
    <source>
        <dbReference type="Proteomes" id="UP000295447"/>
    </source>
</evidence>
<comment type="caution">
    <text evidence="6">The sequence shown here is derived from an EMBL/GenBank/DDBJ whole genome shotgun (WGS) entry which is preliminary data.</text>
</comment>